<proteinExistence type="inferred from homology"/>
<sequence length="147" mass="15404">MGPCAQNPQAGWTGTDLAGAIKAGLGVPVVFDTDVNGAALAEGRWGAAQGLSDYAYITVGTGIGGGIVSGGALVHGVMHGELGHIPVPHDLTSDPYEGHCPFHGDCLKDWPVGRRLKPAGERLHRLYPPIIPPGRWRRVICRCSPPI</sequence>
<evidence type="ECO:0000256" key="1">
    <source>
        <dbReference type="ARBA" id="ARBA00006479"/>
    </source>
</evidence>
<comment type="similarity">
    <text evidence="1">Belongs to the ROK (NagC/XylR) family.</text>
</comment>
<dbReference type="SUPFAM" id="SSF53067">
    <property type="entry name" value="Actin-like ATPase domain"/>
    <property type="match status" value="1"/>
</dbReference>
<name>A0A5A7N4L4_9PROT</name>
<comment type="caution">
    <text evidence="2">The sequence shown here is derived from an EMBL/GenBank/DDBJ whole genome shotgun (WGS) entry which is preliminary data.</text>
</comment>
<dbReference type="InterPro" id="IPR049874">
    <property type="entry name" value="ROK_cs"/>
</dbReference>
<accession>A0A5A7N4L4</accession>
<dbReference type="InterPro" id="IPR000600">
    <property type="entry name" value="ROK"/>
</dbReference>
<dbReference type="EMBL" id="BKCN01000001">
    <property type="protein sequence ID" value="GER02694.1"/>
    <property type="molecule type" value="Genomic_DNA"/>
</dbReference>
<evidence type="ECO:0000313" key="2">
    <source>
        <dbReference type="EMBL" id="GER02694.1"/>
    </source>
</evidence>
<dbReference type="AlphaFoldDB" id="A0A5A7N4L4"/>
<protein>
    <recommendedName>
        <fullName evidence="4">Fructokinase</fullName>
    </recommendedName>
</protein>
<evidence type="ECO:0008006" key="4">
    <source>
        <dbReference type="Google" id="ProtNLM"/>
    </source>
</evidence>
<evidence type="ECO:0000313" key="3">
    <source>
        <dbReference type="Proteomes" id="UP000324996"/>
    </source>
</evidence>
<keyword evidence="3" id="KW-1185">Reference proteome</keyword>
<dbReference type="InterPro" id="IPR043129">
    <property type="entry name" value="ATPase_NBD"/>
</dbReference>
<dbReference type="Pfam" id="PF00480">
    <property type="entry name" value="ROK"/>
    <property type="match status" value="1"/>
</dbReference>
<dbReference type="PANTHER" id="PTHR18964">
    <property type="entry name" value="ROK (REPRESSOR, ORF, KINASE) FAMILY"/>
    <property type="match status" value="1"/>
</dbReference>
<organism evidence="2 3">
    <name type="scientific">Iodidimonas nitroreducens</name>
    <dbReference type="NCBI Taxonomy" id="1236968"/>
    <lineage>
        <taxon>Bacteria</taxon>
        <taxon>Pseudomonadati</taxon>
        <taxon>Pseudomonadota</taxon>
        <taxon>Alphaproteobacteria</taxon>
        <taxon>Iodidimonadales</taxon>
        <taxon>Iodidimonadaceae</taxon>
        <taxon>Iodidimonas</taxon>
    </lineage>
</organism>
<dbReference type="PROSITE" id="PS01125">
    <property type="entry name" value="ROK"/>
    <property type="match status" value="1"/>
</dbReference>
<dbReference type="Gene3D" id="3.30.420.40">
    <property type="match status" value="2"/>
</dbReference>
<dbReference type="PANTHER" id="PTHR18964:SF149">
    <property type="entry name" value="BIFUNCTIONAL UDP-N-ACETYLGLUCOSAMINE 2-EPIMERASE_N-ACETYLMANNOSAMINE KINASE"/>
    <property type="match status" value="1"/>
</dbReference>
<reference evidence="2 3" key="1">
    <citation type="submission" date="2019-09" db="EMBL/GenBank/DDBJ databases">
        <title>NBRP : Genome information of microbial organism related human and environment.</title>
        <authorList>
            <person name="Hattori M."/>
            <person name="Oshima K."/>
            <person name="Inaba H."/>
            <person name="Suda W."/>
            <person name="Sakamoto M."/>
            <person name="Iino T."/>
            <person name="Kitahara M."/>
            <person name="Oshida Y."/>
            <person name="Iida T."/>
            <person name="Kudo T."/>
            <person name="Itoh T."/>
            <person name="Ohkuma M."/>
        </authorList>
    </citation>
    <scope>NUCLEOTIDE SEQUENCE [LARGE SCALE GENOMIC DNA]</scope>
    <source>
        <strain evidence="2 3">Q-1</strain>
    </source>
</reference>
<gene>
    <name evidence="2" type="ORF">JCM17846_03760</name>
</gene>
<dbReference type="Proteomes" id="UP000324996">
    <property type="component" value="Unassembled WGS sequence"/>
</dbReference>